<evidence type="ECO:0008006" key="4">
    <source>
        <dbReference type="Google" id="ProtNLM"/>
    </source>
</evidence>
<reference evidence="3" key="1">
    <citation type="journal article" date="2019" name="Int. J. Syst. Evol. Microbiol.">
        <title>The Global Catalogue of Microorganisms (GCM) 10K type strain sequencing project: providing services to taxonomists for standard genome sequencing and annotation.</title>
        <authorList>
            <consortium name="The Broad Institute Genomics Platform"/>
            <consortium name="The Broad Institute Genome Sequencing Center for Infectious Disease"/>
            <person name="Wu L."/>
            <person name="Ma J."/>
        </authorList>
    </citation>
    <scope>NUCLEOTIDE SEQUENCE [LARGE SCALE GENOMIC DNA]</scope>
    <source>
        <strain evidence="3">JCM 16545</strain>
    </source>
</reference>
<evidence type="ECO:0000313" key="2">
    <source>
        <dbReference type="EMBL" id="MFD2275893.1"/>
    </source>
</evidence>
<proteinExistence type="predicted"/>
<dbReference type="Proteomes" id="UP001597297">
    <property type="component" value="Unassembled WGS sequence"/>
</dbReference>
<keyword evidence="1" id="KW-0472">Membrane</keyword>
<dbReference type="EMBL" id="JBHUJC010000018">
    <property type="protein sequence ID" value="MFD2275893.1"/>
    <property type="molecule type" value="Genomic_DNA"/>
</dbReference>
<evidence type="ECO:0000256" key="1">
    <source>
        <dbReference type="SAM" id="Phobius"/>
    </source>
</evidence>
<feature type="transmembrane region" description="Helical" evidence="1">
    <location>
        <begin position="68"/>
        <end position="86"/>
    </location>
</feature>
<accession>A0ABW5E1R8</accession>
<keyword evidence="3" id="KW-1185">Reference proteome</keyword>
<comment type="caution">
    <text evidence="2">The sequence shown here is derived from an EMBL/GenBank/DDBJ whole genome shotgun (WGS) entry which is preliminary data.</text>
</comment>
<feature type="transmembrane region" description="Helical" evidence="1">
    <location>
        <begin position="92"/>
        <end position="112"/>
    </location>
</feature>
<keyword evidence="1" id="KW-1133">Transmembrane helix</keyword>
<protein>
    <recommendedName>
        <fullName evidence="4">DUF2157 domain-containing protein</fullName>
    </recommendedName>
</protein>
<name>A0ABW5E1R8_9BACT</name>
<organism evidence="2 3">
    <name type="scientific">Rubritalea spongiae</name>
    <dbReference type="NCBI Taxonomy" id="430797"/>
    <lineage>
        <taxon>Bacteria</taxon>
        <taxon>Pseudomonadati</taxon>
        <taxon>Verrucomicrobiota</taxon>
        <taxon>Verrucomicrobiia</taxon>
        <taxon>Verrucomicrobiales</taxon>
        <taxon>Rubritaleaceae</taxon>
        <taxon>Rubritalea</taxon>
    </lineage>
</organism>
<evidence type="ECO:0000313" key="3">
    <source>
        <dbReference type="Proteomes" id="UP001597297"/>
    </source>
</evidence>
<gene>
    <name evidence="2" type="ORF">ACFSQZ_05385</name>
</gene>
<sequence length="120" mass="13339">MSSQLENLISKLAKKGLNEEQIYQNLLNSNKIQEPFTLADIYAYMAKERMASELLNRSNPSNAIGRRIFGVLFLAGGIFTLMNIYQPGSGRLGSRVGFFAILLTIAGLVLIFKPRAEIDI</sequence>
<keyword evidence="1" id="KW-0812">Transmembrane</keyword>
<dbReference type="RefSeq" id="WP_377095374.1">
    <property type="nucleotide sequence ID" value="NZ_JBHSJM010000001.1"/>
</dbReference>